<organism evidence="2 3">
    <name type="scientific">Lactuca sativa</name>
    <name type="common">Garden lettuce</name>
    <dbReference type="NCBI Taxonomy" id="4236"/>
    <lineage>
        <taxon>Eukaryota</taxon>
        <taxon>Viridiplantae</taxon>
        <taxon>Streptophyta</taxon>
        <taxon>Embryophyta</taxon>
        <taxon>Tracheophyta</taxon>
        <taxon>Spermatophyta</taxon>
        <taxon>Magnoliopsida</taxon>
        <taxon>eudicotyledons</taxon>
        <taxon>Gunneridae</taxon>
        <taxon>Pentapetalae</taxon>
        <taxon>asterids</taxon>
        <taxon>campanulids</taxon>
        <taxon>Asterales</taxon>
        <taxon>Asteraceae</taxon>
        <taxon>Cichorioideae</taxon>
        <taxon>Cichorieae</taxon>
        <taxon>Lactucinae</taxon>
        <taxon>Lactuca</taxon>
    </lineage>
</organism>
<proteinExistence type="predicted"/>
<protein>
    <submittedName>
        <fullName evidence="2">Uncharacterized protein</fullName>
    </submittedName>
</protein>
<keyword evidence="1" id="KW-0812">Transmembrane</keyword>
<comment type="caution">
    <text evidence="2">The sequence shown here is derived from an EMBL/GenBank/DDBJ whole genome shotgun (WGS) entry which is preliminary data.</text>
</comment>
<sequence length="84" mass="10087">MRNVKLLLDPKVKLLSKLKLLSIQHSYFHPGFWLVVQLMIWMRQKHLLNRFLKLVNVILVVLMMVVEVEFPEDVIVQFIDDHIH</sequence>
<accession>A0A9R1VZ79</accession>
<evidence type="ECO:0000256" key="1">
    <source>
        <dbReference type="SAM" id="Phobius"/>
    </source>
</evidence>
<dbReference type="Proteomes" id="UP000235145">
    <property type="component" value="Unassembled WGS sequence"/>
</dbReference>
<evidence type="ECO:0000313" key="2">
    <source>
        <dbReference type="EMBL" id="KAJ0214528.1"/>
    </source>
</evidence>
<evidence type="ECO:0000313" key="3">
    <source>
        <dbReference type="Proteomes" id="UP000235145"/>
    </source>
</evidence>
<name>A0A9R1VZ79_LACSA</name>
<reference evidence="2 3" key="1">
    <citation type="journal article" date="2017" name="Nat. Commun.">
        <title>Genome assembly with in vitro proximity ligation data and whole-genome triplication in lettuce.</title>
        <authorList>
            <person name="Reyes-Chin-Wo S."/>
            <person name="Wang Z."/>
            <person name="Yang X."/>
            <person name="Kozik A."/>
            <person name="Arikit S."/>
            <person name="Song C."/>
            <person name="Xia L."/>
            <person name="Froenicke L."/>
            <person name="Lavelle D.O."/>
            <person name="Truco M.J."/>
            <person name="Xia R."/>
            <person name="Zhu S."/>
            <person name="Xu C."/>
            <person name="Xu H."/>
            <person name="Xu X."/>
            <person name="Cox K."/>
            <person name="Korf I."/>
            <person name="Meyers B.C."/>
            <person name="Michelmore R.W."/>
        </authorList>
    </citation>
    <scope>NUCLEOTIDE SEQUENCE [LARGE SCALE GENOMIC DNA]</scope>
    <source>
        <strain evidence="3">cv. Salinas</strain>
        <tissue evidence="2">Seedlings</tissue>
    </source>
</reference>
<keyword evidence="1" id="KW-1133">Transmembrane helix</keyword>
<keyword evidence="1" id="KW-0472">Membrane</keyword>
<dbReference type="AlphaFoldDB" id="A0A9R1VZ79"/>
<feature type="transmembrane region" description="Helical" evidence="1">
    <location>
        <begin position="47"/>
        <end position="66"/>
    </location>
</feature>
<dbReference type="EMBL" id="NBSK02000004">
    <property type="protein sequence ID" value="KAJ0214528.1"/>
    <property type="molecule type" value="Genomic_DNA"/>
</dbReference>
<keyword evidence="3" id="KW-1185">Reference proteome</keyword>
<gene>
    <name evidence="2" type="ORF">LSAT_V11C400210190</name>
</gene>